<dbReference type="GeneTree" id="ENSGT00940000159829"/>
<dbReference type="InterPro" id="IPR052672">
    <property type="entry name" value="Type1_Cytokine_Rcpt_Type2"/>
</dbReference>
<dbReference type="KEGG" id="hcq:109527020"/>
<feature type="transmembrane region" description="Helical" evidence="11">
    <location>
        <begin position="529"/>
        <end position="549"/>
    </location>
</feature>
<keyword evidence="9" id="KW-0325">Glycoprotein</keyword>
<evidence type="ECO:0000313" key="14">
    <source>
        <dbReference type="Ensembl" id="ENSHCOP00000004465.1"/>
    </source>
</evidence>
<dbReference type="Pfam" id="PF00041">
    <property type="entry name" value="fn3"/>
    <property type="match status" value="1"/>
</dbReference>
<name>A0A3Q2XIY3_HIPCM</name>
<feature type="domain" description="Fibronectin type-III" evidence="13">
    <location>
        <begin position="426"/>
        <end position="519"/>
    </location>
</feature>
<evidence type="ECO:0000256" key="1">
    <source>
        <dbReference type="ARBA" id="ARBA00004479"/>
    </source>
</evidence>
<evidence type="ECO:0000256" key="9">
    <source>
        <dbReference type="ARBA" id="ARBA00023180"/>
    </source>
</evidence>
<evidence type="ECO:0000256" key="10">
    <source>
        <dbReference type="SAM" id="MobiDB-lite"/>
    </source>
</evidence>
<dbReference type="InterPro" id="IPR013783">
    <property type="entry name" value="Ig-like_fold"/>
</dbReference>
<reference evidence="14" key="1">
    <citation type="submission" date="2025-08" db="UniProtKB">
        <authorList>
            <consortium name="Ensembl"/>
        </authorList>
    </citation>
    <scope>IDENTIFICATION</scope>
</reference>
<evidence type="ECO:0000256" key="8">
    <source>
        <dbReference type="ARBA" id="ARBA00023170"/>
    </source>
</evidence>
<keyword evidence="5" id="KW-0677">Repeat</keyword>
<feature type="chain" id="PRO_5018727203" evidence="12">
    <location>
        <begin position="22"/>
        <end position="692"/>
    </location>
</feature>
<evidence type="ECO:0000256" key="6">
    <source>
        <dbReference type="ARBA" id="ARBA00022989"/>
    </source>
</evidence>
<dbReference type="Ensembl" id="ENSHCOT00000006992.1">
    <property type="protein sequence ID" value="ENSHCOP00000004465.1"/>
    <property type="gene ID" value="ENSHCOG00000005932.1"/>
</dbReference>
<protein>
    <submittedName>
        <fullName evidence="14">Interleukin-6 receptor subunit beta-like</fullName>
    </submittedName>
</protein>
<dbReference type="STRING" id="109280.ENSHCOP00000004465"/>
<evidence type="ECO:0000259" key="13">
    <source>
        <dbReference type="PROSITE" id="PS50853"/>
    </source>
</evidence>
<sequence length="692" mass="77198">MAAGWLLSILVVNMPILFAAAGPLEPPSKPECHIPCCDSCGVDIHCSWNHRFDPQVPTNYSLHWETLHSKEGRVDTGTSLSGLIDREHFFMNSELRVWAQAVSKHGSAKSQVIIFNTGDLVKPSSPVISWSPQDPLEISWSSICQDPHLSLGSCDVRFRPEVGKLWHEEEVGAQVIYEFSGLIPAGLVYEFQVRCSCATGMMSDWSATHRISYEKAPTGQMDVWRDCGMPATNIDCALIWKKLPLSQARGHILGYEVTLFSKHSTTAFVNISVAEPRGRLVCDELQCYLNSSLKSVSSASISAYNAHGATVPSYLTIAVPGEMRSEHPIDVRMNMANLTVSWELPSQLPEATSVKEFVVQYKEAGRLLGKGFDWIRVNKTCTTVTLTGRFEKYKPYQVSLFAVTSNQESHHISSVMEYSAHGIPAKVRSFKVTSIAATHATLFWEPALLSMQNGLILHYEIGVHGQTVYKVSTSPQDENKTFELPNLSPDEEYEVWIKAVTKAGPGANVTISFITKQQEHLELKSKSHVFAFLLLLCLPVIICCLLVLFSFHKGTSKACLCINENVPDPYNSTIFEMMKYQVNEPLAWICVPIHEPHPIMSMLEVVEIQRPVWERKCLPEDQTRPAVASEGYTRRTHRYGRDEYSKMVDSEEEKDVSGVAGRDDGSSSSEEEPDTSGYEQHFMPTAAEILDG</sequence>
<dbReference type="RefSeq" id="XP_019744248.1">
    <property type="nucleotide sequence ID" value="XM_019888689.1"/>
</dbReference>
<dbReference type="PANTHER" id="PTHR48423">
    <property type="entry name" value="INTERLEUKIN-27 RECEPTOR SUBUNIT ALPHA"/>
    <property type="match status" value="1"/>
</dbReference>
<evidence type="ECO:0000256" key="3">
    <source>
        <dbReference type="ARBA" id="ARBA00022692"/>
    </source>
</evidence>
<comment type="subcellular location">
    <subcellularLocation>
        <location evidence="1">Membrane</location>
        <topology evidence="1">Single-pass type I membrane protein</topology>
    </subcellularLocation>
</comment>
<evidence type="ECO:0000256" key="7">
    <source>
        <dbReference type="ARBA" id="ARBA00023136"/>
    </source>
</evidence>
<evidence type="ECO:0000313" key="15">
    <source>
        <dbReference type="Proteomes" id="UP000264820"/>
    </source>
</evidence>
<feature type="region of interest" description="Disordered" evidence="10">
    <location>
        <begin position="640"/>
        <end position="692"/>
    </location>
</feature>
<dbReference type="PROSITE" id="PS50853">
    <property type="entry name" value="FN3"/>
    <property type="match status" value="1"/>
</dbReference>
<evidence type="ECO:0000256" key="2">
    <source>
        <dbReference type="ARBA" id="ARBA00008921"/>
    </source>
</evidence>
<comment type="similarity">
    <text evidence="2">Belongs to the type I cytokine receptor family. Type 2 subfamily.</text>
</comment>
<proteinExistence type="inferred from homology"/>
<evidence type="ECO:0000256" key="4">
    <source>
        <dbReference type="ARBA" id="ARBA00022729"/>
    </source>
</evidence>
<feature type="compositionally biased region" description="Basic and acidic residues" evidence="10">
    <location>
        <begin position="640"/>
        <end position="649"/>
    </location>
</feature>
<dbReference type="InterPro" id="IPR003961">
    <property type="entry name" value="FN3_dom"/>
</dbReference>
<dbReference type="Proteomes" id="UP000264820">
    <property type="component" value="Unplaced"/>
</dbReference>
<organism evidence="14 15">
    <name type="scientific">Hippocampus comes</name>
    <name type="common">Tiger tail seahorse</name>
    <dbReference type="NCBI Taxonomy" id="109280"/>
    <lineage>
        <taxon>Eukaryota</taxon>
        <taxon>Metazoa</taxon>
        <taxon>Chordata</taxon>
        <taxon>Craniata</taxon>
        <taxon>Vertebrata</taxon>
        <taxon>Euteleostomi</taxon>
        <taxon>Actinopterygii</taxon>
        <taxon>Neopterygii</taxon>
        <taxon>Teleostei</taxon>
        <taxon>Neoteleostei</taxon>
        <taxon>Acanthomorphata</taxon>
        <taxon>Syngnathiaria</taxon>
        <taxon>Syngnathiformes</taxon>
        <taxon>Syngnathoidei</taxon>
        <taxon>Syngnathidae</taxon>
        <taxon>Hippocampus</taxon>
    </lineage>
</organism>
<feature type="signal peptide" evidence="12">
    <location>
        <begin position="1"/>
        <end position="21"/>
    </location>
</feature>
<dbReference type="GO" id="GO:0005886">
    <property type="term" value="C:plasma membrane"/>
    <property type="evidence" value="ECO:0007669"/>
    <property type="project" value="UniProtKB-ARBA"/>
</dbReference>
<dbReference type="OrthoDB" id="5989951at2759"/>
<dbReference type="InterPro" id="IPR036116">
    <property type="entry name" value="FN3_sf"/>
</dbReference>
<keyword evidence="15" id="KW-1185">Reference proteome</keyword>
<dbReference type="SUPFAM" id="SSF49265">
    <property type="entry name" value="Fibronectin type III"/>
    <property type="match status" value="3"/>
</dbReference>
<keyword evidence="8" id="KW-0675">Receptor</keyword>
<keyword evidence="3 11" id="KW-0812">Transmembrane</keyword>
<dbReference type="Gene3D" id="2.60.40.10">
    <property type="entry name" value="Immunoglobulins"/>
    <property type="match status" value="5"/>
</dbReference>
<dbReference type="SMART" id="SM00060">
    <property type="entry name" value="FN3"/>
    <property type="match status" value="3"/>
</dbReference>
<evidence type="ECO:0000256" key="12">
    <source>
        <dbReference type="SAM" id="SignalP"/>
    </source>
</evidence>
<dbReference type="OMA" id="MDCQDDQ"/>
<keyword evidence="4 12" id="KW-0732">Signal</keyword>
<dbReference type="CDD" id="cd00063">
    <property type="entry name" value="FN3"/>
    <property type="match status" value="2"/>
</dbReference>
<keyword evidence="7 11" id="KW-0472">Membrane</keyword>
<reference evidence="14" key="2">
    <citation type="submission" date="2025-09" db="UniProtKB">
        <authorList>
            <consortium name="Ensembl"/>
        </authorList>
    </citation>
    <scope>IDENTIFICATION</scope>
</reference>
<keyword evidence="6 11" id="KW-1133">Transmembrane helix</keyword>
<dbReference type="AlphaFoldDB" id="A0A3Q2XIY3"/>
<evidence type="ECO:0000256" key="11">
    <source>
        <dbReference type="SAM" id="Phobius"/>
    </source>
</evidence>
<dbReference type="PANTHER" id="PTHR48423:SF1">
    <property type="entry name" value="INTERLEUKIN-27 RECEPTOR SUBUNIT ALPHA"/>
    <property type="match status" value="1"/>
</dbReference>
<dbReference type="GeneID" id="109527020"/>
<evidence type="ECO:0000256" key="5">
    <source>
        <dbReference type="ARBA" id="ARBA00022737"/>
    </source>
</evidence>
<accession>A0A3Q2XIY3</accession>
<dbReference type="CTD" id="110437721"/>